<accession>A0ABP7DEB8</accession>
<dbReference type="PANTHER" id="PTHR33392:SF6">
    <property type="entry name" value="POLYISOPRENYL-TEICHOIC ACID--PEPTIDOGLYCAN TEICHOIC ACID TRANSFERASE TAGU"/>
    <property type="match status" value="1"/>
</dbReference>
<gene>
    <name evidence="4" type="ORF">GCM10022204_20230</name>
</gene>
<keyword evidence="2" id="KW-0472">Membrane</keyword>
<dbReference type="Proteomes" id="UP001500051">
    <property type="component" value="Unassembled WGS sequence"/>
</dbReference>
<comment type="caution">
    <text evidence="4">The sequence shown here is derived from an EMBL/GenBank/DDBJ whole genome shotgun (WGS) entry which is preliminary data.</text>
</comment>
<dbReference type="NCBIfam" id="TIGR00350">
    <property type="entry name" value="lytR_cpsA_psr"/>
    <property type="match status" value="1"/>
</dbReference>
<dbReference type="EMBL" id="BAAAYX010000004">
    <property type="protein sequence ID" value="GAA3703033.1"/>
    <property type="molecule type" value="Genomic_DNA"/>
</dbReference>
<comment type="similarity">
    <text evidence="1">Belongs to the LytR/CpsA/Psr (LCP) family.</text>
</comment>
<name>A0ABP7DEB8_9ACTN</name>
<dbReference type="PANTHER" id="PTHR33392">
    <property type="entry name" value="POLYISOPRENYL-TEICHOIC ACID--PEPTIDOGLYCAN TEICHOIC ACID TRANSFERASE TAGU"/>
    <property type="match status" value="1"/>
</dbReference>
<evidence type="ECO:0000256" key="2">
    <source>
        <dbReference type="SAM" id="Phobius"/>
    </source>
</evidence>
<sequence length="339" mass="36055">MSDTTTTPETPASPPRRRRRWLRILLVAVAVVVVGAVVAGAAYVYTLDRSVTSKIKREDVLPGEGSGASARPSADPAATGALNFVLLGSDSRDPDDSGAGRSDSIMVVHLNKAHDQAFITSFPRDMWVDIPGHGKGKINAAFAYGGTQLMVQTLEKLLGTRMDHVVMVDFEGFIKLTESLGGVTVKNKTAFSSHGFDYPKGEITIAGEEALWFVRERKSLPGGDLDRAENQRNVIKAIVAKGLSPEVVANPAAFTSFVGGVAEHVTVDSSLTDQIIRDLALSLRLTAKDITLLQAPLSGFGTSPDGQSIDLVDEAQLAALGKAMKSDTMAAYVAKYGEQ</sequence>
<dbReference type="InterPro" id="IPR004474">
    <property type="entry name" value="LytR_CpsA_psr"/>
</dbReference>
<dbReference type="RefSeq" id="WP_344812205.1">
    <property type="nucleotide sequence ID" value="NZ_BAAAYX010000004.1"/>
</dbReference>
<keyword evidence="2" id="KW-0812">Transmembrane</keyword>
<dbReference type="Gene3D" id="3.40.630.190">
    <property type="entry name" value="LCP protein"/>
    <property type="match status" value="1"/>
</dbReference>
<proteinExistence type="inferred from homology"/>
<evidence type="ECO:0000313" key="4">
    <source>
        <dbReference type="EMBL" id="GAA3703033.1"/>
    </source>
</evidence>
<reference evidence="5" key="1">
    <citation type="journal article" date="2019" name="Int. J. Syst. Evol. Microbiol.">
        <title>The Global Catalogue of Microorganisms (GCM) 10K type strain sequencing project: providing services to taxonomists for standard genome sequencing and annotation.</title>
        <authorList>
            <consortium name="The Broad Institute Genomics Platform"/>
            <consortium name="The Broad Institute Genome Sequencing Center for Infectious Disease"/>
            <person name="Wu L."/>
            <person name="Ma J."/>
        </authorList>
    </citation>
    <scope>NUCLEOTIDE SEQUENCE [LARGE SCALE GENOMIC DNA]</scope>
    <source>
        <strain evidence="5">JCM 16548</strain>
    </source>
</reference>
<keyword evidence="2" id="KW-1133">Transmembrane helix</keyword>
<feature type="transmembrane region" description="Helical" evidence="2">
    <location>
        <begin position="21"/>
        <end position="45"/>
    </location>
</feature>
<evidence type="ECO:0000259" key="3">
    <source>
        <dbReference type="Pfam" id="PF03816"/>
    </source>
</evidence>
<evidence type="ECO:0000256" key="1">
    <source>
        <dbReference type="ARBA" id="ARBA00006068"/>
    </source>
</evidence>
<protein>
    <recommendedName>
        <fullName evidence="3">Cell envelope-related transcriptional attenuator domain-containing protein</fullName>
    </recommendedName>
</protein>
<feature type="domain" description="Cell envelope-related transcriptional attenuator" evidence="3">
    <location>
        <begin position="101"/>
        <end position="241"/>
    </location>
</feature>
<organism evidence="4 5">
    <name type="scientific">Microlunatus aurantiacus</name>
    <dbReference type="NCBI Taxonomy" id="446786"/>
    <lineage>
        <taxon>Bacteria</taxon>
        <taxon>Bacillati</taxon>
        <taxon>Actinomycetota</taxon>
        <taxon>Actinomycetes</taxon>
        <taxon>Propionibacteriales</taxon>
        <taxon>Propionibacteriaceae</taxon>
        <taxon>Microlunatus</taxon>
    </lineage>
</organism>
<dbReference type="Pfam" id="PF03816">
    <property type="entry name" value="LytR_cpsA_psr"/>
    <property type="match status" value="1"/>
</dbReference>
<keyword evidence="5" id="KW-1185">Reference proteome</keyword>
<evidence type="ECO:0000313" key="5">
    <source>
        <dbReference type="Proteomes" id="UP001500051"/>
    </source>
</evidence>
<dbReference type="InterPro" id="IPR050922">
    <property type="entry name" value="LytR/CpsA/Psr_CW_biosynth"/>
</dbReference>